<comment type="subcellular location">
    <subcellularLocation>
        <location evidence="1">Membrane</location>
        <topology evidence="1">Multi-pass membrane protein</topology>
    </subcellularLocation>
</comment>
<dbReference type="PANTHER" id="PTHR31162:SF0">
    <property type="entry name" value="MALIC ACID TRANSPORT PROTEIN"/>
    <property type="match status" value="1"/>
</dbReference>
<evidence type="ECO:0000313" key="8">
    <source>
        <dbReference type="Proteomes" id="UP001270362"/>
    </source>
</evidence>
<evidence type="ECO:0000256" key="1">
    <source>
        <dbReference type="ARBA" id="ARBA00004141"/>
    </source>
</evidence>
<feature type="compositionally biased region" description="Low complexity" evidence="5">
    <location>
        <begin position="52"/>
        <end position="62"/>
    </location>
</feature>
<dbReference type="InterPro" id="IPR038665">
    <property type="entry name" value="Voltage-dep_anion_channel_sf"/>
</dbReference>
<evidence type="ECO:0000256" key="3">
    <source>
        <dbReference type="ARBA" id="ARBA00022989"/>
    </source>
</evidence>
<feature type="compositionally biased region" description="Polar residues" evidence="5">
    <location>
        <begin position="37"/>
        <end position="51"/>
    </location>
</feature>
<keyword evidence="4 6" id="KW-0472">Membrane</keyword>
<sequence>MATSAIDHQPPTRRKSSVCSSPEPLLALRAMQLEAQMENQSLPTAAQRQDVSNTTSTTNSNSKPETGSISSVPTPQLRRIPTYLQPNLPWRERLLHFTFAWYTVTMSTSGIALIIALTPHRFPGLSTIGLVIFLLDLLVFLLITVAIILRSILYKHTLRRAFTRPTEALFVPTFFLSIAAILSNVAEYGALYLNDETSARGGALAKFLAAAFWVYLSVTFIFSVFQYHLIFSVREERRLTVSAMTPAWILPIFPVMLAGTLAGAISKSQEPDDAVGILCAGLAAQGLGMFVSIFFYSTYLSRLMAFGLPAQRPGMFIAVGPPSFTCAALVAMATDVPRIMMASAAGGEASVLAGLGDPATIGAGVRLLAINVAVFFWGLSFWFFASAAAAVVAGMPDSKFHLSWWSFVFPNVGFAIASMRLGEALGSEGVLWLSSVMTVGLFLAWGFIGFRCVRAVLKREIVWPGHDEDSD</sequence>
<gene>
    <name evidence="7" type="ORF">B0T22DRAFT_528285</name>
</gene>
<feature type="compositionally biased region" description="Polar residues" evidence="5">
    <location>
        <begin position="63"/>
        <end position="74"/>
    </location>
</feature>
<proteinExistence type="predicted"/>
<dbReference type="GO" id="GO:0016020">
    <property type="term" value="C:membrane"/>
    <property type="evidence" value="ECO:0007669"/>
    <property type="project" value="UniProtKB-SubCell"/>
</dbReference>
<dbReference type="Proteomes" id="UP001270362">
    <property type="component" value="Unassembled WGS sequence"/>
</dbReference>
<feature type="transmembrane region" description="Helical" evidence="6">
    <location>
        <begin position="203"/>
        <end position="227"/>
    </location>
</feature>
<dbReference type="AlphaFoldDB" id="A0AAE1CD48"/>
<evidence type="ECO:0000256" key="5">
    <source>
        <dbReference type="SAM" id="MobiDB-lite"/>
    </source>
</evidence>
<dbReference type="Pfam" id="PF03595">
    <property type="entry name" value="SLAC1"/>
    <property type="match status" value="1"/>
</dbReference>
<feature type="transmembrane region" description="Helical" evidence="6">
    <location>
        <begin position="239"/>
        <end position="262"/>
    </location>
</feature>
<feature type="transmembrane region" description="Helical" evidence="6">
    <location>
        <begin position="316"/>
        <end position="334"/>
    </location>
</feature>
<feature type="transmembrane region" description="Helical" evidence="6">
    <location>
        <begin position="374"/>
        <end position="395"/>
    </location>
</feature>
<keyword evidence="3 6" id="KW-1133">Transmembrane helix</keyword>
<dbReference type="CDD" id="cd09317">
    <property type="entry name" value="TDT_Mae1_like"/>
    <property type="match status" value="1"/>
</dbReference>
<protein>
    <submittedName>
        <fullName evidence="7">Voltage-dependent anion channel-domain-containing protein</fullName>
    </submittedName>
</protein>
<dbReference type="EMBL" id="JAULSO010000002">
    <property type="protein sequence ID" value="KAK3689236.1"/>
    <property type="molecule type" value="Genomic_DNA"/>
</dbReference>
<evidence type="ECO:0000313" key="7">
    <source>
        <dbReference type="EMBL" id="KAK3689236.1"/>
    </source>
</evidence>
<keyword evidence="2 6" id="KW-0812">Transmembrane</keyword>
<accession>A0AAE1CD48</accession>
<feature type="transmembrane region" description="Helical" evidence="6">
    <location>
        <begin position="431"/>
        <end position="450"/>
    </location>
</feature>
<feature type="transmembrane region" description="Helical" evidence="6">
    <location>
        <begin position="274"/>
        <end position="296"/>
    </location>
</feature>
<feature type="region of interest" description="Disordered" evidence="5">
    <location>
        <begin position="1"/>
        <end position="21"/>
    </location>
</feature>
<dbReference type="InterPro" id="IPR004695">
    <property type="entry name" value="SLAC1/Mae1/Ssu1/TehA"/>
</dbReference>
<organism evidence="7 8">
    <name type="scientific">Podospora appendiculata</name>
    <dbReference type="NCBI Taxonomy" id="314037"/>
    <lineage>
        <taxon>Eukaryota</taxon>
        <taxon>Fungi</taxon>
        <taxon>Dikarya</taxon>
        <taxon>Ascomycota</taxon>
        <taxon>Pezizomycotina</taxon>
        <taxon>Sordariomycetes</taxon>
        <taxon>Sordariomycetidae</taxon>
        <taxon>Sordariales</taxon>
        <taxon>Podosporaceae</taxon>
        <taxon>Podospora</taxon>
    </lineage>
</organism>
<evidence type="ECO:0000256" key="4">
    <source>
        <dbReference type="ARBA" id="ARBA00023136"/>
    </source>
</evidence>
<dbReference type="Gene3D" id="1.50.10.150">
    <property type="entry name" value="Voltage-dependent anion channel"/>
    <property type="match status" value="1"/>
</dbReference>
<dbReference type="PANTHER" id="PTHR31162">
    <property type="entry name" value="MALIC ACID TRANSPORT PROTEIN-RELATED"/>
    <property type="match status" value="1"/>
</dbReference>
<name>A0AAE1CD48_9PEZI</name>
<dbReference type="GO" id="GO:0015140">
    <property type="term" value="F:malate transmembrane transporter activity"/>
    <property type="evidence" value="ECO:0007669"/>
    <property type="project" value="InterPro"/>
</dbReference>
<evidence type="ECO:0000256" key="2">
    <source>
        <dbReference type="ARBA" id="ARBA00022692"/>
    </source>
</evidence>
<feature type="region of interest" description="Disordered" evidence="5">
    <location>
        <begin position="37"/>
        <end position="74"/>
    </location>
</feature>
<evidence type="ECO:0000256" key="6">
    <source>
        <dbReference type="SAM" id="Phobius"/>
    </source>
</evidence>
<feature type="transmembrane region" description="Helical" evidence="6">
    <location>
        <begin position="128"/>
        <end position="149"/>
    </location>
</feature>
<reference evidence="7" key="2">
    <citation type="submission" date="2023-06" db="EMBL/GenBank/DDBJ databases">
        <authorList>
            <consortium name="Lawrence Berkeley National Laboratory"/>
            <person name="Haridas S."/>
            <person name="Hensen N."/>
            <person name="Bonometti L."/>
            <person name="Westerberg I."/>
            <person name="Brannstrom I.O."/>
            <person name="Guillou S."/>
            <person name="Cros-Aarteil S."/>
            <person name="Calhoun S."/>
            <person name="Kuo A."/>
            <person name="Mondo S."/>
            <person name="Pangilinan J."/>
            <person name="Riley R."/>
            <person name="Labutti K."/>
            <person name="Andreopoulos B."/>
            <person name="Lipzen A."/>
            <person name="Chen C."/>
            <person name="Yanf M."/>
            <person name="Daum C."/>
            <person name="Ng V."/>
            <person name="Clum A."/>
            <person name="Steindorff A."/>
            <person name="Ohm R."/>
            <person name="Martin F."/>
            <person name="Silar P."/>
            <person name="Natvig D."/>
            <person name="Lalanne C."/>
            <person name="Gautier V."/>
            <person name="Ament-Velasquez S.L."/>
            <person name="Kruys A."/>
            <person name="Hutchinson M.I."/>
            <person name="Powell A.J."/>
            <person name="Barry K."/>
            <person name="Miller A.N."/>
            <person name="Grigoriev I.V."/>
            <person name="Debuchy R."/>
            <person name="Gladieux P."/>
            <person name="Thoren M.H."/>
            <person name="Johannesson H."/>
        </authorList>
    </citation>
    <scope>NUCLEOTIDE SEQUENCE</scope>
    <source>
        <strain evidence="7">CBS 314.62</strain>
    </source>
</reference>
<dbReference type="InterPro" id="IPR030185">
    <property type="entry name" value="Mae1"/>
</dbReference>
<comment type="caution">
    <text evidence="7">The sequence shown here is derived from an EMBL/GenBank/DDBJ whole genome shotgun (WGS) entry which is preliminary data.</text>
</comment>
<feature type="transmembrane region" description="Helical" evidence="6">
    <location>
        <begin position="94"/>
        <end position="116"/>
    </location>
</feature>
<keyword evidence="8" id="KW-1185">Reference proteome</keyword>
<feature type="transmembrane region" description="Helical" evidence="6">
    <location>
        <begin position="402"/>
        <end position="419"/>
    </location>
</feature>
<feature type="transmembrane region" description="Helical" evidence="6">
    <location>
        <begin position="169"/>
        <end position="191"/>
    </location>
</feature>
<reference evidence="7" key="1">
    <citation type="journal article" date="2023" name="Mol. Phylogenet. Evol.">
        <title>Genome-scale phylogeny and comparative genomics of the fungal order Sordariales.</title>
        <authorList>
            <person name="Hensen N."/>
            <person name="Bonometti L."/>
            <person name="Westerberg I."/>
            <person name="Brannstrom I.O."/>
            <person name="Guillou S."/>
            <person name="Cros-Aarteil S."/>
            <person name="Calhoun S."/>
            <person name="Haridas S."/>
            <person name="Kuo A."/>
            <person name="Mondo S."/>
            <person name="Pangilinan J."/>
            <person name="Riley R."/>
            <person name="LaButti K."/>
            <person name="Andreopoulos B."/>
            <person name="Lipzen A."/>
            <person name="Chen C."/>
            <person name="Yan M."/>
            <person name="Daum C."/>
            <person name="Ng V."/>
            <person name="Clum A."/>
            <person name="Steindorff A."/>
            <person name="Ohm R.A."/>
            <person name="Martin F."/>
            <person name="Silar P."/>
            <person name="Natvig D.O."/>
            <person name="Lalanne C."/>
            <person name="Gautier V."/>
            <person name="Ament-Velasquez S.L."/>
            <person name="Kruys A."/>
            <person name="Hutchinson M.I."/>
            <person name="Powell A.J."/>
            <person name="Barry K."/>
            <person name="Miller A.N."/>
            <person name="Grigoriev I.V."/>
            <person name="Debuchy R."/>
            <person name="Gladieux P."/>
            <person name="Hiltunen Thoren M."/>
            <person name="Johannesson H."/>
        </authorList>
    </citation>
    <scope>NUCLEOTIDE SEQUENCE</scope>
    <source>
        <strain evidence="7">CBS 314.62</strain>
    </source>
</reference>